<evidence type="ECO:0000256" key="1">
    <source>
        <dbReference type="SAM" id="Coils"/>
    </source>
</evidence>
<evidence type="ECO:0000256" key="2">
    <source>
        <dbReference type="SAM" id="MobiDB-lite"/>
    </source>
</evidence>
<dbReference type="EMBL" id="MCOG01000405">
    <property type="protein sequence ID" value="ORY09630.1"/>
    <property type="molecule type" value="Genomic_DNA"/>
</dbReference>
<organism evidence="4 5">
    <name type="scientific">Neocallimastix californiae</name>
    <dbReference type="NCBI Taxonomy" id="1754190"/>
    <lineage>
        <taxon>Eukaryota</taxon>
        <taxon>Fungi</taxon>
        <taxon>Fungi incertae sedis</taxon>
        <taxon>Chytridiomycota</taxon>
        <taxon>Chytridiomycota incertae sedis</taxon>
        <taxon>Neocallimastigomycetes</taxon>
        <taxon>Neocallimastigales</taxon>
        <taxon>Neocallimastigaceae</taxon>
        <taxon>Neocallimastix</taxon>
    </lineage>
</organism>
<gene>
    <name evidence="4" type="ORF">LY90DRAFT_678096</name>
</gene>
<evidence type="ECO:0000313" key="5">
    <source>
        <dbReference type="Proteomes" id="UP000193920"/>
    </source>
</evidence>
<feature type="compositionally biased region" description="Basic and acidic residues" evidence="2">
    <location>
        <begin position="188"/>
        <end position="200"/>
    </location>
</feature>
<evidence type="ECO:0000313" key="4">
    <source>
        <dbReference type="EMBL" id="ORY09630.1"/>
    </source>
</evidence>
<dbReference type="Proteomes" id="UP000193920">
    <property type="component" value="Unassembled WGS sequence"/>
</dbReference>
<keyword evidence="3" id="KW-0472">Membrane</keyword>
<feature type="transmembrane region" description="Helical" evidence="3">
    <location>
        <begin position="462"/>
        <end position="486"/>
    </location>
</feature>
<feature type="compositionally biased region" description="Polar residues" evidence="2">
    <location>
        <begin position="603"/>
        <end position="614"/>
    </location>
</feature>
<proteinExistence type="predicted"/>
<feature type="region of interest" description="Disordered" evidence="2">
    <location>
        <begin position="603"/>
        <end position="622"/>
    </location>
</feature>
<dbReference type="OrthoDB" id="2153082at2759"/>
<protein>
    <submittedName>
        <fullName evidence="4">Uncharacterized protein</fullName>
    </submittedName>
</protein>
<feature type="region of interest" description="Disordered" evidence="2">
    <location>
        <begin position="121"/>
        <end position="169"/>
    </location>
</feature>
<evidence type="ECO:0000256" key="3">
    <source>
        <dbReference type="SAM" id="Phobius"/>
    </source>
</evidence>
<keyword evidence="1" id="KW-0175">Coiled coil</keyword>
<feature type="coiled-coil region" evidence="1">
    <location>
        <begin position="13"/>
        <end position="47"/>
    </location>
</feature>
<feature type="compositionally biased region" description="Basic and acidic residues" evidence="2">
    <location>
        <begin position="136"/>
        <end position="169"/>
    </location>
</feature>
<feature type="region of interest" description="Disordered" evidence="2">
    <location>
        <begin position="187"/>
        <end position="206"/>
    </location>
</feature>
<comment type="caution">
    <text evidence="4">The sequence shown here is derived from an EMBL/GenBank/DDBJ whole genome shotgun (WGS) entry which is preliminary data.</text>
</comment>
<accession>A0A1Y1ZHA1</accession>
<dbReference type="AlphaFoldDB" id="A0A1Y1ZHA1"/>
<feature type="compositionally biased region" description="Acidic residues" evidence="2">
    <location>
        <begin position="528"/>
        <end position="540"/>
    </location>
</feature>
<feature type="compositionally biased region" description="Acidic residues" evidence="2">
    <location>
        <begin position="563"/>
        <end position="580"/>
    </location>
</feature>
<reference evidence="4 5" key="1">
    <citation type="submission" date="2016-08" db="EMBL/GenBank/DDBJ databases">
        <title>A Parts List for Fungal Cellulosomes Revealed by Comparative Genomics.</title>
        <authorList>
            <consortium name="DOE Joint Genome Institute"/>
            <person name="Haitjema C.H."/>
            <person name="Gilmore S.P."/>
            <person name="Henske J.K."/>
            <person name="Solomon K.V."/>
            <person name="De Groot R."/>
            <person name="Kuo A."/>
            <person name="Mondo S.J."/>
            <person name="Salamov A.A."/>
            <person name="Labutti K."/>
            <person name="Zhao Z."/>
            <person name="Chiniquy J."/>
            <person name="Barry K."/>
            <person name="Brewer H.M."/>
            <person name="Purvine S.O."/>
            <person name="Wright A.T."/>
            <person name="Boxma B."/>
            <person name="Van Alen T."/>
            <person name="Hackstein J.H."/>
            <person name="Baker S.E."/>
            <person name="Grigoriev I.V."/>
            <person name="O'Malley M.A."/>
        </authorList>
    </citation>
    <scope>NUCLEOTIDE SEQUENCE [LARGE SCALE GENOMIC DNA]</scope>
    <source>
        <strain evidence="4 5">G1</strain>
    </source>
</reference>
<keyword evidence="5" id="KW-1185">Reference proteome</keyword>
<keyword evidence="3" id="KW-1133">Transmembrane helix</keyword>
<keyword evidence="3" id="KW-0812">Transmembrane</keyword>
<feature type="region of interest" description="Disordered" evidence="2">
    <location>
        <begin position="523"/>
        <end position="597"/>
    </location>
</feature>
<sequence>MSETTVKENANSLNDVINAQKQLDEELQQLKNRYSRYSQLVSFQQEEEDYLLKNKEHVNPKRVSLSLKRKKDVTYGLMPHDDIMESFGKEEPVKEEKKTLEEMSKTANNFINSIRQKAQLKQKEFDLPPTPPEENIEIKEKEKEKVKEKEKTKEEEEKEVKDGEHQEKEMNRLCDLVQSLLSEAQDAIDTKPELSHPDIGKEEDEDAELTIPKRIQSLNGHRSSKYLDGLDESSYVSNKHLSIMTDTTAIAQPLAPVNGRSDNGFDDFDDYSMSSKNFDCLNSPYNAMTSTPNDEFMKGNSTMSEGMNYYPPQKFYPPPEFFYGPSSAGYPPYFDPAYGPIPPYVWEELQKQRMGLNGEGDTSVEGSVAVKDQKEDQEIIKHTTTTTTTTTTEVKKDRKSVVEGKALVKKRRRRKHHRHIRPVDADGNICDSTNCPIHEKSLVKKKEPSKLFKAQFGSDTQLFLSFFASFFVTSILVTISCLWSVIQVMAGNVNDKNLSRLLMSSSENAIKKNKKKIELILDKKSNDSEEEDSEDEEDESNSTKLLTDGSETQDKFVTAPSTSDDEEDDDDEEEEEEENNEFINIPSKFKNTFNDNNKEAYSTSLKNLASTSVNTHRRRNSF</sequence>
<name>A0A1Y1ZHA1_9FUNG</name>